<dbReference type="STRING" id="1850252.LPB136_12115"/>
<dbReference type="OrthoDB" id="603275at2"/>
<feature type="signal peptide" evidence="1">
    <location>
        <begin position="1"/>
        <end position="19"/>
    </location>
</feature>
<gene>
    <name evidence="2" type="ORF">LPB136_12115</name>
</gene>
<dbReference type="KEGG" id="ten:LPB136_12115"/>
<reference evidence="2 3" key="1">
    <citation type="submission" date="2016-11" db="EMBL/GenBank/DDBJ databases">
        <title>Tenacibaculum sp. LPB0136, isolated from marine environment.</title>
        <authorList>
            <person name="Kim E."/>
            <person name="Yi H."/>
        </authorList>
    </citation>
    <scope>NUCLEOTIDE SEQUENCE [LARGE SCALE GENOMIC DNA]</scope>
    <source>
        <strain evidence="2 3">LPB0136</strain>
    </source>
</reference>
<protein>
    <recommendedName>
        <fullName evidence="4">TonB-dependent receptor</fullName>
    </recommendedName>
</protein>
<sequence length="882" mass="101283">MLQKSLFVIALIFSLFTNAQNIKLKGSVKDSLQNPLSFANVIAKPKDVNQNLSFAITDEEGNYALTLKKDNSYTISISFMGYEPLNQTITPTKNTTKNFILKEAKNQLDEVVIELPVSVKGDTTTYNTEHFVTGEERKLKNVLKKLPGVEVTKDGSVTVQGKKVTTMLVDGKKFFGGGTKLAVDNIPADAIDKVQVLDNYNEVAFLKNVSDSDEMAMNIQLKEDKKRFLFGDIEAGKGNKEYYKTHANLFYYSPKTNVNFIGNLNNTGEKTFTFKDYLSFSGGINAVFSGNFNFRGGDFSQFLESNDLVSSSQRFGALNITKTTSDKLDVSGYVLFSHTNTQNFIETLNEYSSFTEQKTQENSQKNVLGIGKLSLEYAPNDTEQWYARTQVKKTNNYKNNSIVSLINENNNSILTDNTNGAWYVNQNIEWHKKQSEKHTFSATANYTFDANNPTTFWNTTNPILQGLIPFDDSQNENRLQQLKENKKHHLHTVFKDFWVLNNSNHIYTTVGNTHQQEKFVSSSSQILDNGSQNNFTSAGFNNTTVFKHNDFFAGVHYKFKTGIFTFKQGAYLHNYNWQVNQQTQIDKNKWVVLPDFLMKIEFNKSKKIQVNYNLKSNFTDASKLANRFYLQSYNSVFRGSENLENELFHSARIRYSRFSLYRGLMFNASINYNKKLNGFRNAVEFDGVNRFLTIQLLENPSENWGFNSSIRKRIKKIRYKLSSNYSNASYLQNIDNMFSTNKNENYSFDVGAETLFDDFPTIEVGFKRSIGNFTSNNSTSKFTTDEPYINVDYDFLKGFIFNFDYTHYNYQNKAQRVENSYEIANTTLSYKNDDSAWSYKVTAQNLFNTTFKQDNRFSDYLISDTKTHILPRIIMFSIGYNL</sequence>
<evidence type="ECO:0000313" key="2">
    <source>
        <dbReference type="EMBL" id="APG66068.1"/>
    </source>
</evidence>
<keyword evidence="1" id="KW-0732">Signal</keyword>
<dbReference type="InterPro" id="IPR008969">
    <property type="entry name" value="CarboxyPept-like_regulatory"/>
</dbReference>
<evidence type="ECO:0000313" key="3">
    <source>
        <dbReference type="Proteomes" id="UP000181898"/>
    </source>
</evidence>
<organism evidence="2 3">
    <name type="scientific">Tenacibaculum todarodis</name>
    <dbReference type="NCBI Taxonomy" id="1850252"/>
    <lineage>
        <taxon>Bacteria</taxon>
        <taxon>Pseudomonadati</taxon>
        <taxon>Bacteroidota</taxon>
        <taxon>Flavobacteriia</taxon>
        <taxon>Flavobacteriales</taxon>
        <taxon>Flavobacteriaceae</taxon>
        <taxon>Tenacibaculum</taxon>
    </lineage>
</organism>
<dbReference type="RefSeq" id="WP_072556590.1">
    <property type="nucleotide sequence ID" value="NZ_CP018155.1"/>
</dbReference>
<dbReference type="Gene3D" id="2.60.40.1120">
    <property type="entry name" value="Carboxypeptidase-like, regulatory domain"/>
    <property type="match status" value="1"/>
</dbReference>
<dbReference type="SUPFAM" id="SSF56935">
    <property type="entry name" value="Porins"/>
    <property type="match status" value="1"/>
</dbReference>
<name>A0A1L3JLR8_9FLAO</name>
<evidence type="ECO:0008006" key="4">
    <source>
        <dbReference type="Google" id="ProtNLM"/>
    </source>
</evidence>
<feature type="chain" id="PRO_5012137144" description="TonB-dependent receptor" evidence="1">
    <location>
        <begin position="20"/>
        <end position="882"/>
    </location>
</feature>
<dbReference type="SUPFAM" id="SSF49464">
    <property type="entry name" value="Carboxypeptidase regulatory domain-like"/>
    <property type="match status" value="1"/>
</dbReference>
<accession>A0A1L3JLR8</accession>
<dbReference type="EMBL" id="CP018155">
    <property type="protein sequence ID" value="APG66068.1"/>
    <property type="molecule type" value="Genomic_DNA"/>
</dbReference>
<evidence type="ECO:0000256" key="1">
    <source>
        <dbReference type="SAM" id="SignalP"/>
    </source>
</evidence>
<keyword evidence="3" id="KW-1185">Reference proteome</keyword>
<dbReference type="Proteomes" id="UP000181898">
    <property type="component" value="Chromosome"/>
</dbReference>
<proteinExistence type="predicted"/>
<dbReference type="AlphaFoldDB" id="A0A1L3JLR8"/>
<dbReference type="Pfam" id="PF13715">
    <property type="entry name" value="CarbopepD_reg_2"/>
    <property type="match status" value="1"/>
</dbReference>